<evidence type="ECO:0000256" key="7">
    <source>
        <dbReference type="ARBA" id="ARBA00022840"/>
    </source>
</evidence>
<dbReference type="InterPro" id="IPR011009">
    <property type="entry name" value="Kinase-like_dom_sf"/>
</dbReference>
<name>A0A419SJ23_9BACL</name>
<evidence type="ECO:0000259" key="8">
    <source>
        <dbReference type="Pfam" id="PF01636"/>
    </source>
</evidence>
<dbReference type="Gene3D" id="3.30.200.20">
    <property type="entry name" value="Phosphorylase Kinase, domain 1"/>
    <property type="match status" value="1"/>
</dbReference>
<gene>
    <name evidence="9" type="ORF">BEP19_06300</name>
</gene>
<dbReference type="Proteomes" id="UP000284219">
    <property type="component" value="Unassembled WGS sequence"/>
</dbReference>
<dbReference type="OrthoDB" id="9777791at2"/>
<keyword evidence="6 9" id="KW-0418">Kinase</keyword>
<keyword evidence="5" id="KW-0547">Nucleotide-binding</keyword>
<dbReference type="InterPro" id="IPR002575">
    <property type="entry name" value="Aminoglycoside_PTrfase"/>
</dbReference>
<comment type="similarity">
    <text evidence="1">Belongs to the methylthioribose kinase family.</text>
</comment>
<evidence type="ECO:0000256" key="5">
    <source>
        <dbReference type="ARBA" id="ARBA00022741"/>
    </source>
</evidence>
<keyword evidence="4" id="KW-0808">Transferase</keyword>
<dbReference type="PANTHER" id="PTHR34273:SF2">
    <property type="entry name" value="METHYLTHIORIBOSE KINASE"/>
    <property type="match status" value="1"/>
</dbReference>
<evidence type="ECO:0000256" key="1">
    <source>
        <dbReference type="ARBA" id="ARBA00010165"/>
    </source>
</evidence>
<dbReference type="SUPFAM" id="SSF56112">
    <property type="entry name" value="Protein kinase-like (PK-like)"/>
    <property type="match status" value="1"/>
</dbReference>
<dbReference type="RefSeq" id="WP_120189260.1">
    <property type="nucleotide sequence ID" value="NZ_MCHY01000008.1"/>
</dbReference>
<dbReference type="GO" id="GO:0005524">
    <property type="term" value="F:ATP binding"/>
    <property type="evidence" value="ECO:0007669"/>
    <property type="project" value="UniProtKB-KW"/>
</dbReference>
<organism evidence="9 10">
    <name type="scientific">Ammoniphilus oxalaticus</name>
    <dbReference type="NCBI Taxonomy" id="66863"/>
    <lineage>
        <taxon>Bacteria</taxon>
        <taxon>Bacillati</taxon>
        <taxon>Bacillota</taxon>
        <taxon>Bacilli</taxon>
        <taxon>Bacillales</taxon>
        <taxon>Paenibacillaceae</taxon>
        <taxon>Aneurinibacillus group</taxon>
        <taxon>Ammoniphilus</taxon>
    </lineage>
</organism>
<feature type="domain" description="Aminoglycoside phosphotransferase" evidence="8">
    <location>
        <begin position="14"/>
        <end position="189"/>
    </location>
</feature>
<keyword evidence="7" id="KW-0067">ATP-binding</keyword>
<dbReference type="EMBL" id="MCHY01000008">
    <property type="protein sequence ID" value="RKD24021.1"/>
    <property type="molecule type" value="Genomic_DNA"/>
</dbReference>
<dbReference type="InterPro" id="IPR009212">
    <property type="entry name" value="Methylthioribose_kinase"/>
</dbReference>
<accession>A0A419SJ23</accession>
<evidence type="ECO:0000313" key="10">
    <source>
        <dbReference type="Proteomes" id="UP000284219"/>
    </source>
</evidence>
<evidence type="ECO:0000256" key="4">
    <source>
        <dbReference type="ARBA" id="ARBA00022679"/>
    </source>
</evidence>
<dbReference type="GO" id="GO:0009086">
    <property type="term" value="P:methionine biosynthetic process"/>
    <property type="evidence" value="ECO:0007669"/>
    <property type="project" value="InterPro"/>
</dbReference>
<keyword evidence="10" id="KW-1185">Reference proteome</keyword>
<proteinExistence type="inferred from homology"/>
<evidence type="ECO:0000313" key="9">
    <source>
        <dbReference type="EMBL" id="RKD24021.1"/>
    </source>
</evidence>
<dbReference type="EC" id="2.7.1.100" evidence="3"/>
<comment type="subunit">
    <text evidence="2">Homodimer.</text>
</comment>
<dbReference type="Gene3D" id="3.90.1200.10">
    <property type="match status" value="1"/>
</dbReference>
<dbReference type="Pfam" id="PF01636">
    <property type="entry name" value="APH"/>
    <property type="match status" value="1"/>
</dbReference>
<evidence type="ECO:0000256" key="3">
    <source>
        <dbReference type="ARBA" id="ARBA00012128"/>
    </source>
</evidence>
<protein>
    <recommendedName>
        <fullName evidence="3">S-methyl-5-thioribose kinase</fullName>
        <ecNumber evidence="3">2.7.1.100</ecNumber>
    </recommendedName>
</protein>
<sequence>MEALIVQHTVCPSLVPQVFHYNAELALIVMEDLPSFQILRQGLIELNRYSALPKHLGQFLAKMLFYTSRFGLEEEERTAKRVQFINPELSHMTGGVVFTDPFQDAEMNQFNPLIREQVTEIWEKRALQLEVAKLKDHFFTHAQALVHGDLHTGSIMVREGETKIVDPEFAFYGPIGFDIGAIIGNILLNYASHEGYTDQSQARAEYQQYLLETIRQLWIEFEREFATLCREESKEASVLNLDYLNNILVRVLQDTLGFAGCKMLRRVIGISRVADLEGIEDERRRAKAEVLVLELGARLIVQRQAVTSVDGLVNIIVSSKKM</sequence>
<dbReference type="GO" id="GO:0046522">
    <property type="term" value="F:S-methyl-5-thioribose kinase activity"/>
    <property type="evidence" value="ECO:0007669"/>
    <property type="project" value="UniProtKB-EC"/>
</dbReference>
<comment type="caution">
    <text evidence="9">The sequence shown here is derived from an EMBL/GenBank/DDBJ whole genome shotgun (WGS) entry which is preliminary data.</text>
</comment>
<dbReference type="NCBIfam" id="TIGR01767">
    <property type="entry name" value="MTRK"/>
    <property type="match status" value="1"/>
</dbReference>
<evidence type="ECO:0000256" key="2">
    <source>
        <dbReference type="ARBA" id="ARBA00011738"/>
    </source>
</evidence>
<reference evidence="9 10" key="1">
    <citation type="submission" date="2016-08" db="EMBL/GenBank/DDBJ databases">
        <title>Novel Firmicute Genomes.</title>
        <authorList>
            <person name="Poppleton D.I."/>
            <person name="Gribaldo S."/>
        </authorList>
    </citation>
    <scope>NUCLEOTIDE SEQUENCE [LARGE SCALE GENOMIC DNA]</scope>
    <source>
        <strain evidence="9 10">RAOx-1</strain>
    </source>
</reference>
<dbReference type="AlphaFoldDB" id="A0A419SJ23"/>
<evidence type="ECO:0000256" key="6">
    <source>
        <dbReference type="ARBA" id="ARBA00022777"/>
    </source>
</evidence>
<dbReference type="PANTHER" id="PTHR34273">
    <property type="entry name" value="METHYLTHIORIBOSE KINASE"/>
    <property type="match status" value="1"/>
</dbReference>